<evidence type="ECO:0000313" key="1">
    <source>
        <dbReference type="EMBL" id="KAI8683609.1"/>
    </source>
</evidence>
<reference evidence="1" key="1">
    <citation type="submission" date="2022-06" db="EMBL/GenBank/DDBJ databases">
        <title>Fusarium solani species complex genomes reveal bases of compartmentalisation and animal pathogenesis.</title>
        <authorList>
            <person name="Tsai I.J."/>
        </authorList>
    </citation>
    <scope>NUCLEOTIDE SEQUENCE</scope>
    <source>
        <strain evidence="1">Fu6.1</strain>
    </source>
</reference>
<comment type="caution">
    <text evidence="1">The sequence shown here is derived from an EMBL/GenBank/DDBJ whole genome shotgun (WGS) entry which is preliminary data.</text>
</comment>
<evidence type="ECO:0000313" key="2">
    <source>
        <dbReference type="Proteomes" id="UP001065298"/>
    </source>
</evidence>
<organism evidence="1 2">
    <name type="scientific">Fusarium keratoplasticum</name>
    <dbReference type="NCBI Taxonomy" id="1328300"/>
    <lineage>
        <taxon>Eukaryota</taxon>
        <taxon>Fungi</taxon>
        <taxon>Dikarya</taxon>
        <taxon>Ascomycota</taxon>
        <taxon>Pezizomycotina</taxon>
        <taxon>Sordariomycetes</taxon>
        <taxon>Hypocreomycetidae</taxon>
        <taxon>Hypocreales</taxon>
        <taxon>Nectriaceae</taxon>
        <taxon>Fusarium</taxon>
        <taxon>Fusarium solani species complex</taxon>
    </lineage>
</organism>
<dbReference type="Proteomes" id="UP001065298">
    <property type="component" value="Chromosome 1"/>
</dbReference>
<keyword evidence="2" id="KW-1185">Reference proteome</keyword>
<name>A0ACC0RFI7_9HYPO</name>
<dbReference type="EMBL" id="CM046503">
    <property type="protein sequence ID" value="KAI8683609.1"/>
    <property type="molecule type" value="Genomic_DNA"/>
</dbReference>
<proteinExistence type="predicted"/>
<protein>
    <submittedName>
        <fullName evidence="1">Uncharacterized protein</fullName>
    </submittedName>
</protein>
<gene>
    <name evidence="1" type="ORF">NCS57_00025600</name>
</gene>
<sequence length="550" mass="64300">MKSTSAEYHTPQPGSRLHYELEYEMARLSQTVDPTTVHKATFLSSYSARRDYLERVFSENLKGRTQDVMAIVNFPRRDKFVYMPNAINIHLEEWLALELRDPLEEYLPAELDKAYHFVRLTEQYMEDYLSKALSPDLIHAYLKLPHWCHLSYDEHRTVEVKSQDRVHLNSLSSMERDRLFQAFFHYQLNCLAKPVRPRYWSQTRFPEEQSWWLMPQWGTSYHPSIRDIDATQCVHEYLRTLVGALAARFAGDGFKTLASLFDERREAWSTLEGLVFPDNVQFNPELHMTSPDSSAICTLINCLAASGVNLIDELLRLDMKECKAFFDHLYDEMTIQTPVMAPRSSSHPTIDRYYNPVIPNDGLWAELRFRFHFAQGPEDLKQAYIRMYRQRAWAFFDDDRLFKNGVNLCDFQDFQARASRMDAKEYKSRRSRRQHLSAMKMGQSPSPHHEDLKRGVEYYPTLEKVLFWNEVDNIQHEPVQVVKDELFQVAEGEIISGSDDDEFEQEADGGHINGECPGNGFLDEDLEAIKSKTAQSCCPIRVTEPIRFRI</sequence>
<accession>A0ACC0RFI7</accession>